<gene>
    <name evidence="3" type="ordered locus">KKY_3181</name>
</gene>
<dbReference type="AlphaFoldDB" id="G4R6A5"/>
<dbReference type="EMBL" id="CP003075">
    <property type="protein sequence ID" value="AEQ53170.1"/>
    <property type="molecule type" value="Genomic_DNA"/>
</dbReference>
<dbReference type="HOGENOM" id="CLU_2602911_0_0_5"/>
<feature type="transmembrane region" description="Helical" evidence="2">
    <location>
        <begin position="12"/>
        <end position="32"/>
    </location>
</feature>
<dbReference type="KEGG" id="phl:KKY_3181"/>
<accession>G4R6A5</accession>
<proteinExistence type="predicted"/>
<keyword evidence="2" id="KW-1133">Transmembrane helix</keyword>
<keyword evidence="2" id="KW-0812">Transmembrane</keyword>
<sequence length="79" mass="8615">MVRSSLVTPLLAPPFIVVIANNGGGGIVFYLYSDRQGQRQQGHAHEFRGGLTMPKPATQAHHGQIGASQMSHRNKFCDQ</sequence>
<reference evidence="3 4" key="1">
    <citation type="journal article" date="2012" name="J. Bacteriol.">
        <title>Complete genome sequence of Pelagibacterium halotolerans B2T.</title>
        <authorList>
            <person name="Huo Y.Y."/>
            <person name="Cheng H."/>
            <person name="Han X.F."/>
            <person name="Jiang X.W."/>
            <person name="Sun C."/>
            <person name="Zhang X.Q."/>
            <person name="Zhu X.F."/>
            <person name="Liu Y.F."/>
            <person name="Li P.F."/>
            <person name="Ni P.X."/>
            <person name="Wu M."/>
        </authorList>
    </citation>
    <scope>NUCLEOTIDE SEQUENCE [LARGE SCALE GENOMIC DNA]</scope>
    <source>
        <strain evidence="4">DSM 22347 / JCM 15775 / CGMCC 1.7692 / B2</strain>
    </source>
</reference>
<protein>
    <submittedName>
        <fullName evidence="3">Uncharacterized protein</fullName>
    </submittedName>
</protein>
<dbReference type="Proteomes" id="UP000008850">
    <property type="component" value="Chromosome"/>
</dbReference>
<evidence type="ECO:0000256" key="2">
    <source>
        <dbReference type="SAM" id="Phobius"/>
    </source>
</evidence>
<name>G4R6A5_PELHB</name>
<evidence type="ECO:0000313" key="4">
    <source>
        <dbReference type="Proteomes" id="UP000008850"/>
    </source>
</evidence>
<evidence type="ECO:0000313" key="3">
    <source>
        <dbReference type="EMBL" id="AEQ53170.1"/>
    </source>
</evidence>
<keyword evidence="2" id="KW-0472">Membrane</keyword>
<dbReference type="STRING" id="1082931.KKY_3181"/>
<evidence type="ECO:0000256" key="1">
    <source>
        <dbReference type="SAM" id="MobiDB-lite"/>
    </source>
</evidence>
<feature type="region of interest" description="Disordered" evidence="1">
    <location>
        <begin position="41"/>
        <end position="79"/>
    </location>
</feature>
<keyword evidence="4" id="KW-1185">Reference proteome</keyword>
<organism evidence="3 4">
    <name type="scientific">Pelagibacterium halotolerans (strain DSM 22347 / JCM 15775 / CGMCC 1.7692 / B2)</name>
    <dbReference type="NCBI Taxonomy" id="1082931"/>
    <lineage>
        <taxon>Bacteria</taxon>
        <taxon>Pseudomonadati</taxon>
        <taxon>Pseudomonadota</taxon>
        <taxon>Alphaproteobacteria</taxon>
        <taxon>Hyphomicrobiales</taxon>
        <taxon>Devosiaceae</taxon>
        <taxon>Pelagibacterium</taxon>
    </lineage>
</organism>